<dbReference type="InterPro" id="IPR037401">
    <property type="entry name" value="SnoaL-like"/>
</dbReference>
<evidence type="ECO:0000313" key="2">
    <source>
        <dbReference type="EMBL" id="MBB5987036.1"/>
    </source>
</evidence>
<comment type="caution">
    <text evidence="2">The sequence shown here is derived from an EMBL/GenBank/DDBJ whole genome shotgun (WGS) entry which is preliminary data.</text>
</comment>
<proteinExistence type="predicted"/>
<protein>
    <recommendedName>
        <fullName evidence="1">SnoaL-like domain-containing protein</fullName>
    </recommendedName>
</protein>
<dbReference type="InterPro" id="IPR006311">
    <property type="entry name" value="TAT_signal"/>
</dbReference>
<dbReference type="EMBL" id="JACHKA010000001">
    <property type="protein sequence ID" value="MBB5987036.1"/>
    <property type="molecule type" value="Genomic_DNA"/>
</dbReference>
<reference evidence="2 3" key="1">
    <citation type="submission" date="2020-08" db="EMBL/GenBank/DDBJ databases">
        <title>Exploring microbial biodiversity for novel pathways involved in the catabolism of aromatic compounds derived from lignin.</title>
        <authorList>
            <person name="Elkins J."/>
        </authorList>
    </citation>
    <scope>NUCLEOTIDE SEQUENCE [LARGE SCALE GENOMIC DNA]</scope>
    <source>
        <strain evidence="2 3">B1D3A</strain>
    </source>
</reference>
<dbReference type="SUPFAM" id="SSF54427">
    <property type="entry name" value="NTF2-like"/>
    <property type="match status" value="1"/>
</dbReference>
<dbReference type="Gene3D" id="3.10.450.50">
    <property type="match status" value="1"/>
</dbReference>
<gene>
    <name evidence="2" type="ORF">HNP60_003010</name>
</gene>
<evidence type="ECO:0000313" key="3">
    <source>
        <dbReference type="Proteomes" id="UP001138540"/>
    </source>
</evidence>
<dbReference type="InterPro" id="IPR032710">
    <property type="entry name" value="NTF2-like_dom_sf"/>
</dbReference>
<organism evidence="2 3">
    <name type="scientific">Sphingobium lignivorans</name>
    <dbReference type="NCBI Taxonomy" id="2735886"/>
    <lineage>
        <taxon>Bacteria</taxon>
        <taxon>Pseudomonadati</taxon>
        <taxon>Pseudomonadota</taxon>
        <taxon>Alphaproteobacteria</taxon>
        <taxon>Sphingomonadales</taxon>
        <taxon>Sphingomonadaceae</taxon>
        <taxon>Sphingobium</taxon>
    </lineage>
</organism>
<keyword evidence="3" id="KW-1185">Reference proteome</keyword>
<dbReference type="PROSITE" id="PS51318">
    <property type="entry name" value="TAT"/>
    <property type="match status" value="1"/>
</dbReference>
<accession>A0ABR6NIU9</accession>
<name>A0ABR6NIU9_9SPHN</name>
<dbReference type="RefSeq" id="WP_184155209.1">
    <property type="nucleotide sequence ID" value="NZ_JACHKA010000001.1"/>
</dbReference>
<dbReference type="Proteomes" id="UP001138540">
    <property type="component" value="Unassembled WGS sequence"/>
</dbReference>
<sequence length="174" mass="19316">MAKKPVEHQFLTASRRGFIGGAAVLGLGGKSALAISTTPHPVASQPWFETYLDAFNRADEERFGAYYADDVQFFGQAAQVTGRQAVMDFYRTVRKYLHERVELQTFVGDPTGAHMLAVLRTTLVAHKDWPDMPTGPLKAGDTRESVNFVMYDIAKGLFTRVRSARFSPQKGRSA</sequence>
<dbReference type="Pfam" id="PF12680">
    <property type="entry name" value="SnoaL_2"/>
    <property type="match status" value="1"/>
</dbReference>
<evidence type="ECO:0000259" key="1">
    <source>
        <dbReference type="Pfam" id="PF12680"/>
    </source>
</evidence>
<feature type="domain" description="SnoaL-like" evidence="1">
    <location>
        <begin position="49"/>
        <end position="157"/>
    </location>
</feature>